<keyword evidence="2 5" id="KW-0812">Transmembrane</keyword>
<keyword evidence="8" id="KW-1185">Reference proteome</keyword>
<dbReference type="Proteomes" id="UP000701801">
    <property type="component" value="Unassembled WGS sequence"/>
</dbReference>
<evidence type="ECO:0000259" key="6">
    <source>
        <dbReference type="Pfam" id="PF00916"/>
    </source>
</evidence>
<sequence>MLLQRWTNPRYRELYLFGMGSREYNEFICGYTCGEYVGKQQFQFILGFSVLVNTPTIILYPSNSHSLSLLTPSAPPQCTNSVENGPTPFLKSKKMKISRVQDMAFSEVPGYYQEPVVNTSSASFQSSTGSQITPKMAVSRCCSGDYSGPSIDSPGVGICGFNEDSIARQAVGELVAGSSLADRVNAATTASTIAFSIGIICLLTGPLKLGWLLNFVSNPVLTGFITGASIIIITG</sequence>
<feature type="transmembrane region" description="Helical" evidence="5">
    <location>
        <begin position="211"/>
        <end position="233"/>
    </location>
</feature>
<dbReference type="InterPro" id="IPR011547">
    <property type="entry name" value="SLC26A/SulP_dom"/>
</dbReference>
<keyword evidence="4 5" id="KW-0472">Membrane</keyword>
<evidence type="ECO:0000313" key="7">
    <source>
        <dbReference type="EMBL" id="CAG8974914.1"/>
    </source>
</evidence>
<gene>
    <name evidence="7" type="ORF">HYALB_00006700</name>
</gene>
<accession>A0A9N9LGT3</accession>
<comment type="subcellular location">
    <subcellularLocation>
        <location evidence="1">Membrane</location>
        <topology evidence="1">Multi-pass membrane protein</topology>
    </subcellularLocation>
</comment>
<organism evidence="7 8">
    <name type="scientific">Hymenoscyphus albidus</name>
    <dbReference type="NCBI Taxonomy" id="595503"/>
    <lineage>
        <taxon>Eukaryota</taxon>
        <taxon>Fungi</taxon>
        <taxon>Dikarya</taxon>
        <taxon>Ascomycota</taxon>
        <taxon>Pezizomycotina</taxon>
        <taxon>Leotiomycetes</taxon>
        <taxon>Helotiales</taxon>
        <taxon>Helotiaceae</taxon>
        <taxon>Hymenoscyphus</taxon>
    </lineage>
</organism>
<comment type="caution">
    <text evidence="7">The sequence shown here is derived from an EMBL/GenBank/DDBJ whole genome shotgun (WGS) entry which is preliminary data.</text>
</comment>
<keyword evidence="3 5" id="KW-1133">Transmembrane helix</keyword>
<reference evidence="7" key="1">
    <citation type="submission" date="2021-07" db="EMBL/GenBank/DDBJ databases">
        <authorList>
            <person name="Durling M."/>
        </authorList>
    </citation>
    <scope>NUCLEOTIDE SEQUENCE</scope>
</reference>
<dbReference type="Pfam" id="PF00916">
    <property type="entry name" value="Sulfate_transp"/>
    <property type="match status" value="1"/>
</dbReference>
<name>A0A9N9LGT3_9HELO</name>
<evidence type="ECO:0000256" key="5">
    <source>
        <dbReference type="SAM" id="Phobius"/>
    </source>
</evidence>
<evidence type="ECO:0000313" key="8">
    <source>
        <dbReference type="Proteomes" id="UP000701801"/>
    </source>
</evidence>
<evidence type="ECO:0000256" key="3">
    <source>
        <dbReference type="ARBA" id="ARBA00022989"/>
    </source>
</evidence>
<protein>
    <recommendedName>
        <fullName evidence="6">SLC26A/SulP transporter domain-containing protein</fullName>
    </recommendedName>
</protein>
<dbReference type="AlphaFoldDB" id="A0A9N9LGT3"/>
<dbReference type="GO" id="GO:0016020">
    <property type="term" value="C:membrane"/>
    <property type="evidence" value="ECO:0007669"/>
    <property type="project" value="UniProtKB-SubCell"/>
</dbReference>
<feature type="domain" description="SLC26A/SulP transporter" evidence="6">
    <location>
        <begin position="171"/>
        <end position="234"/>
    </location>
</feature>
<evidence type="ECO:0000256" key="1">
    <source>
        <dbReference type="ARBA" id="ARBA00004141"/>
    </source>
</evidence>
<dbReference type="EMBL" id="CAJVRM010000117">
    <property type="protein sequence ID" value="CAG8974914.1"/>
    <property type="molecule type" value="Genomic_DNA"/>
</dbReference>
<proteinExistence type="predicted"/>
<evidence type="ECO:0000256" key="2">
    <source>
        <dbReference type="ARBA" id="ARBA00022692"/>
    </source>
</evidence>
<evidence type="ECO:0000256" key="4">
    <source>
        <dbReference type="ARBA" id="ARBA00023136"/>
    </source>
</evidence>
<feature type="transmembrane region" description="Helical" evidence="5">
    <location>
        <begin position="184"/>
        <end position="205"/>
    </location>
</feature>